<keyword evidence="3" id="KW-1185">Reference proteome</keyword>
<dbReference type="KEGG" id="mlr:MELLADRAFT_61449"/>
<dbReference type="GeneID" id="18929734"/>
<dbReference type="HOGENOM" id="CLU_1008591_0_0_1"/>
<gene>
    <name evidence="2" type="ORF">MELLADRAFT_61449</name>
</gene>
<sequence length="276" mass="29997">MTPPVYRNWKNPTPQDLEFLRTLTDRQKSEIFPLPVTNKSHPAVRAGLDECFECGNFGHSRLTPGGCTNKDTTKKRPDFDSWRRADNGKRYILSKIRMSDADLRALSAIGGPQNPIEIKDNDAPVVSSSPPTLTTNTSQASTEASHESSQTTVPSIGDVFSANNLGIVPATNGSADFAAGTTEYAVEYLSDLAKSSIGTEAVANILSNTPSNAKVIIMTKIIVLPPGAAGMPRDEELKLSGEQITDHRDMFAERHEYPHKLTNLSRTLIALIAFPC</sequence>
<protein>
    <submittedName>
        <fullName evidence="2">Uncharacterized protein</fullName>
    </submittedName>
</protein>
<dbReference type="AlphaFoldDB" id="F4REY0"/>
<evidence type="ECO:0000256" key="1">
    <source>
        <dbReference type="SAM" id="MobiDB-lite"/>
    </source>
</evidence>
<name>F4REY0_MELLP</name>
<accession>F4REY0</accession>
<evidence type="ECO:0000313" key="3">
    <source>
        <dbReference type="Proteomes" id="UP000001072"/>
    </source>
</evidence>
<dbReference type="RefSeq" id="XP_007407569.1">
    <property type="nucleotide sequence ID" value="XM_007407507.1"/>
</dbReference>
<feature type="compositionally biased region" description="Low complexity" evidence="1">
    <location>
        <begin position="124"/>
        <end position="138"/>
    </location>
</feature>
<proteinExistence type="predicted"/>
<reference evidence="3" key="1">
    <citation type="journal article" date="2011" name="Proc. Natl. Acad. Sci. U.S.A.">
        <title>Obligate biotrophy features unraveled by the genomic analysis of rust fungi.</title>
        <authorList>
            <person name="Duplessis S."/>
            <person name="Cuomo C.A."/>
            <person name="Lin Y.-C."/>
            <person name="Aerts A."/>
            <person name="Tisserant E."/>
            <person name="Veneault-Fourrey C."/>
            <person name="Joly D.L."/>
            <person name="Hacquard S."/>
            <person name="Amselem J."/>
            <person name="Cantarel B.L."/>
            <person name="Chiu R."/>
            <person name="Coutinho P.M."/>
            <person name="Feau N."/>
            <person name="Field M."/>
            <person name="Frey P."/>
            <person name="Gelhaye E."/>
            <person name="Goldberg J."/>
            <person name="Grabherr M.G."/>
            <person name="Kodira C.D."/>
            <person name="Kohler A."/>
            <person name="Kuees U."/>
            <person name="Lindquist E.A."/>
            <person name="Lucas S.M."/>
            <person name="Mago R."/>
            <person name="Mauceli E."/>
            <person name="Morin E."/>
            <person name="Murat C."/>
            <person name="Pangilinan J.L."/>
            <person name="Park R."/>
            <person name="Pearson M."/>
            <person name="Quesneville H."/>
            <person name="Rouhier N."/>
            <person name="Sakthikumar S."/>
            <person name="Salamov A.A."/>
            <person name="Schmutz J."/>
            <person name="Selles B."/>
            <person name="Shapiro H."/>
            <person name="Tanguay P."/>
            <person name="Tuskan G.A."/>
            <person name="Henrissat B."/>
            <person name="Van de Peer Y."/>
            <person name="Rouze P."/>
            <person name="Ellis J.G."/>
            <person name="Dodds P.N."/>
            <person name="Schein J.E."/>
            <person name="Zhong S."/>
            <person name="Hamelin R.C."/>
            <person name="Grigoriev I.V."/>
            <person name="Szabo L.J."/>
            <person name="Martin F."/>
        </authorList>
    </citation>
    <scope>NUCLEOTIDE SEQUENCE [LARGE SCALE GENOMIC DNA]</scope>
    <source>
        <strain evidence="3">98AG31 / pathotype 3-4-7</strain>
    </source>
</reference>
<dbReference type="InParanoid" id="F4REY0"/>
<dbReference type="VEuPathDB" id="FungiDB:MELLADRAFT_61449"/>
<evidence type="ECO:0000313" key="2">
    <source>
        <dbReference type="EMBL" id="EGG09209.1"/>
    </source>
</evidence>
<dbReference type="EMBL" id="GL883098">
    <property type="protein sequence ID" value="EGG09209.1"/>
    <property type="molecule type" value="Genomic_DNA"/>
</dbReference>
<feature type="compositionally biased region" description="Polar residues" evidence="1">
    <location>
        <begin position="139"/>
        <end position="153"/>
    </location>
</feature>
<feature type="region of interest" description="Disordered" evidence="1">
    <location>
        <begin position="114"/>
        <end position="153"/>
    </location>
</feature>
<organism evidence="3">
    <name type="scientific">Melampsora larici-populina (strain 98AG31 / pathotype 3-4-7)</name>
    <name type="common">Poplar leaf rust fungus</name>
    <dbReference type="NCBI Taxonomy" id="747676"/>
    <lineage>
        <taxon>Eukaryota</taxon>
        <taxon>Fungi</taxon>
        <taxon>Dikarya</taxon>
        <taxon>Basidiomycota</taxon>
        <taxon>Pucciniomycotina</taxon>
        <taxon>Pucciniomycetes</taxon>
        <taxon>Pucciniales</taxon>
        <taxon>Melampsoraceae</taxon>
        <taxon>Melampsora</taxon>
    </lineage>
</organism>
<dbReference type="Proteomes" id="UP000001072">
    <property type="component" value="Unassembled WGS sequence"/>
</dbReference>